<dbReference type="RefSeq" id="WP_109725550.1">
    <property type="nucleotide sequence ID" value="NZ_QGDI01000002.1"/>
</dbReference>
<feature type="transmembrane region" description="Helical" evidence="1">
    <location>
        <begin position="12"/>
        <end position="35"/>
    </location>
</feature>
<evidence type="ECO:0000256" key="1">
    <source>
        <dbReference type="SAM" id="Phobius"/>
    </source>
</evidence>
<reference evidence="2 3" key="1">
    <citation type="submission" date="2018-05" db="EMBL/GenBank/DDBJ databases">
        <title>The Hungate 1000. A catalogue of reference genomes from the rumen microbiome.</title>
        <authorList>
            <person name="Kelly W."/>
        </authorList>
    </citation>
    <scope>NUCLEOTIDE SEQUENCE [LARGE SCALE GENOMIC DNA]</scope>
    <source>
        <strain evidence="2 3">SAb67</strain>
    </source>
</reference>
<gene>
    <name evidence="2" type="ORF">IE37_00673</name>
</gene>
<protein>
    <submittedName>
        <fullName evidence="2">Uncharacterized protein</fullName>
    </submittedName>
</protein>
<evidence type="ECO:0000313" key="3">
    <source>
        <dbReference type="Proteomes" id="UP000245720"/>
    </source>
</evidence>
<evidence type="ECO:0000313" key="2">
    <source>
        <dbReference type="EMBL" id="PWJ14688.1"/>
    </source>
</evidence>
<name>A0A315YR62_RUMFL</name>
<sequence length="136" mass="16345">MKKNKKTLMLNVSIIIFTIIYVIGNIETILIYSYWNNKDNANHLWLKYRELLSSMFGREKGIDVFYAINGVSWWFVENHKNVIFFIIITIMMTISIIIEKKEKRLRKILLVYFIISFFIMAFIAFLASPRFADYYF</sequence>
<feature type="transmembrane region" description="Helical" evidence="1">
    <location>
        <begin position="110"/>
        <end position="128"/>
    </location>
</feature>
<feature type="transmembrane region" description="Helical" evidence="1">
    <location>
        <begin position="82"/>
        <end position="98"/>
    </location>
</feature>
<proteinExistence type="predicted"/>
<keyword evidence="1" id="KW-0812">Transmembrane</keyword>
<keyword evidence="1" id="KW-0472">Membrane</keyword>
<organism evidence="2 3">
    <name type="scientific">Ruminococcus flavefaciens</name>
    <dbReference type="NCBI Taxonomy" id="1265"/>
    <lineage>
        <taxon>Bacteria</taxon>
        <taxon>Bacillati</taxon>
        <taxon>Bacillota</taxon>
        <taxon>Clostridia</taxon>
        <taxon>Eubacteriales</taxon>
        <taxon>Oscillospiraceae</taxon>
        <taxon>Ruminococcus</taxon>
    </lineage>
</organism>
<comment type="caution">
    <text evidence="2">The sequence shown here is derived from an EMBL/GenBank/DDBJ whole genome shotgun (WGS) entry which is preliminary data.</text>
</comment>
<dbReference type="EMBL" id="QGDI01000002">
    <property type="protein sequence ID" value="PWJ14688.1"/>
    <property type="molecule type" value="Genomic_DNA"/>
</dbReference>
<dbReference type="AlphaFoldDB" id="A0A315YR62"/>
<dbReference type="Proteomes" id="UP000245720">
    <property type="component" value="Unassembled WGS sequence"/>
</dbReference>
<keyword evidence="1" id="KW-1133">Transmembrane helix</keyword>
<accession>A0A315YR62</accession>